<organism evidence="1 2">
    <name type="scientific">Furculomyces boomerangus</name>
    <dbReference type="NCBI Taxonomy" id="61424"/>
    <lineage>
        <taxon>Eukaryota</taxon>
        <taxon>Fungi</taxon>
        <taxon>Fungi incertae sedis</taxon>
        <taxon>Zoopagomycota</taxon>
        <taxon>Kickxellomycotina</taxon>
        <taxon>Harpellomycetes</taxon>
        <taxon>Harpellales</taxon>
        <taxon>Harpellaceae</taxon>
        <taxon>Furculomyces</taxon>
    </lineage>
</organism>
<comment type="caution">
    <text evidence="1">The sequence shown here is derived from an EMBL/GenBank/DDBJ whole genome shotgun (WGS) entry which is preliminary data.</text>
</comment>
<dbReference type="EMBL" id="MBFT01000061">
    <property type="protein sequence ID" value="PVU98941.1"/>
    <property type="molecule type" value="Genomic_DNA"/>
</dbReference>
<evidence type="ECO:0008006" key="3">
    <source>
        <dbReference type="Google" id="ProtNLM"/>
    </source>
</evidence>
<dbReference type="Gene3D" id="2.60.40.3960">
    <property type="entry name" value="Velvet domain"/>
    <property type="match status" value="1"/>
</dbReference>
<dbReference type="Proteomes" id="UP000245699">
    <property type="component" value="Unassembled WGS sequence"/>
</dbReference>
<name>A0A2T9Z2Z4_9FUNG</name>
<accession>A0A2T9Z2Z4</accession>
<keyword evidence="2" id="KW-1185">Reference proteome</keyword>
<reference evidence="1 2" key="1">
    <citation type="journal article" date="2018" name="MBio">
        <title>Comparative Genomics Reveals the Core Gene Toolbox for the Fungus-Insect Symbiosis.</title>
        <authorList>
            <person name="Wang Y."/>
            <person name="Stata M."/>
            <person name="Wang W."/>
            <person name="Stajich J.E."/>
            <person name="White M.M."/>
            <person name="Moncalvo J.M."/>
        </authorList>
    </citation>
    <scope>NUCLEOTIDE SEQUENCE [LARGE SCALE GENOMIC DNA]</scope>
    <source>
        <strain evidence="1 2">AUS-77-4</strain>
    </source>
</reference>
<gene>
    <name evidence="1" type="ORF">BB559_001143</name>
</gene>
<protein>
    <recommendedName>
        <fullName evidence="3">Velvet domain-containing protein</fullName>
    </recommendedName>
</protein>
<evidence type="ECO:0000313" key="1">
    <source>
        <dbReference type="EMBL" id="PVU98941.1"/>
    </source>
</evidence>
<dbReference type="AlphaFoldDB" id="A0A2T9Z2Z4"/>
<evidence type="ECO:0000313" key="2">
    <source>
        <dbReference type="Proteomes" id="UP000245699"/>
    </source>
</evidence>
<sequence length="152" mass="17126">MTFISPIESCEDPNYRYKLEFDYCPENIPFKSSIDLISCFLTTMDADGNLIPYSNLNPYELVAYISLVSSDGFLDSIPPGSTPDNIISGNLTSNGRPFDEKIIFTFKNLIFNVRGRYKLKITVFDLSVMLSHQQRTSSLNISSVVSDTVEIQ</sequence>
<dbReference type="OrthoDB" id="10492923at2759"/>
<proteinExistence type="predicted"/>
<dbReference type="InterPro" id="IPR038491">
    <property type="entry name" value="Velvet_dom_sf"/>
</dbReference>